<organism evidence="1 2">
    <name type="scientific">Syntrophaceticus schinkii</name>
    <dbReference type="NCBI Taxonomy" id="499207"/>
    <lineage>
        <taxon>Bacteria</taxon>
        <taxon>Bacillati</taxon>
        <taxon>Bacillota</taxon>
        <taxon>Clostridia</taxon>
        <taxon>Thermoanaerobacterales</taxon>
        <taxon>Thermoanaerobacterales Family III. Incertae Sedis</taxon>
        <taxon>Syntrophaceticus</taxon>
    </lineage>
</organism>
<accession>A0A0B7MKF8</accession>
<dbReference type="RefSeq" id="WP_044664591.1">
    <property type="nucleotide sequence ID" value="NZ_CDRZ01000101.1"/>
</dbReference>
<evidence type="ECO:0008006" key="3">
    <source>
        <dbReference type="Google" id="ProtNLM"/>
    </source>
</evidence>
<dbReference type="EMBL" id="CDRZ01000101">
    <property type="protein sequence ID" value="CEO88436.1"/>
    <property type="molecule type" value="Genomic_DNA"/>
</dbReference>
<dbReference type="Proteomes" id="UP000046155">
    <property type="component" value="Unassembled WGS sequence"/>
</dbReference>
<keyword evidence="2" id="KW-1185">Reference proteome</keyword>
<dbReference type="OrthoDB" id="1828538at2"/>
<sequence length="89" mass="10124">MASIGTTKFVNFGSVEFYKQAIGFKELIRSTFTMRKTSNSKYQSPEMLDFLVDAQILGLSGFEHINDLRYDPGYLKIKGDINEFPEESA</sequence>
<protein>
    <recommendedName>
        <fullName evidence="3">Transposase</fullName>
    </recommendedName>
</protein>
<evidence type="ECO:0000313" key="1">
    <source>
        <dbReference type="EMBL" id="CEO88436.1"/>
    </source>
</evidence>
<name>A0A0B7MKF8_9FIRM</name>
<evidence type="ECO:0000313" key="2">
    <source>
        <dbReference type="Proteomes" id="UP000046155"/>
    </source>
</evidence>
<proteinExistence type="predicted"/>
<reference evidence="2" key="1">
    <citation type="submission" date="2015-01" db="EMBL/GenBank/DDBJ databases">
        <authorList>
            <person name="Manzoor Shahid"/>
            <person name="Zubair Saima"/>
        </authorList>
    </citation>
    <scope>NUCLEOTIDE SEQUENCE [LARGE SCALE GENOMIC DNA]</scope>
    <source>
        <strain evidence="2">Sp3</strain>
    </source>
</reference>
<dbReference type="AlphaFoldDB" id="A0A0B7MKF8"/>
<gene>
    <name evidence="1" type="ORF">SSCH_190007</name>
</gene>